<feature type="compositionally biased region" description="Acidic residues" evidence="3">
    <location>
        <begin position="1"/>
        <end position="36"/>
    </location>
</feature>
<keyword evidence="2" id="KW-0804">Transcription</keyword>
<accession>A0ABM4D1U3</accession>
<gene>
    <name evidence="5" type="primary">LOC136088441</name>
</gene>
<dbReference type="SUPFAM" id="SSF63562">
    <property type="entry name" value="RPB6/omega subunit-like"/>
    <property type="match status" value="1"/>
</dbReference>
<proteinExistence type="predicted"/>
<name>A0ABM4D1U3_HYDVU</name>
<dbReference type="Gene3D" id="3.90.940.10">
    <property type="match status" value="1"/>
</dbReference>
<evidence type="ECO:0000313" key="5">
    <source>
        <dbReference type="RefSeq" id="XP_065668223.1"/>
    </source>
</evidence>
<feature type="region of interest" description="Disordered" evidence="3">
    <location>
        <begin position="1"/>
        <end position="60"/>
    </location>
</feature>
<dbReference type="InterPro" id="IPR036161">
    <property type="entry name" value="RPB6/omega-like_sf"/>
</dbReference>
<dbReference type="GeneID" id="136088441"/>
<protein>
    <submittedName>
        <fullName evidence="5">Uncharacterized protein LOC136088441</fullName>
    </submittedName>
</protein>
<feature type="compositionally biased region" description="Basic and acidic residues" evidence="3">
    <location>
        <begin position="37"/>
        <end position="51"/>
    </location>
</feature>
<organism evidence="4 5">
    <name type="scientific">Hydra vulgaris</name>
    <name type="common">Hydra</name>
    <name type="synonym">Hydra attenuata</name>
    <dbReference type="NCBI Taxonomy" id="6087"/>
    <lineage>
        <taxon>Eukaryota</taxon>
        <taxon>Metazoa</taxon>
        <taxon>Cnidaria</taxon>
        <taxon>Hydrozoa</taxon>
        <taxon>Hydroidolina</taxon>
        <taxon>Anthoathecata</taxon>
        <taxon>Aplanulata</taxon>
        <taxon>Hydridae</taxon>
        <taxon>Hydra</taxon>
    </lineage>
</organism>
<evidence type="ECO:0000313" key="4">
    <source>
        <dbReference type="Proteomes" id="UP001652625"/>
    </source>
</evidence>
<dbReference type="PANTHER" id="PTHR47227:SF5">
    <property type="entry name" value="DNA-DIRECTED RNA POLYMERASES I, II, AND III SUBUNIT RPABC2"/>
    <property type="match status" value="1"/>
</dbReference>
<dbReference type="PANTHER" id="PTHR47227">
    <property type="entry name" value="DNA-DIRECTED RNA POLYMERASE SUBUNIT K"/>
    <property type="match status" value="1"/>
</dbReference>
<evidence type="ECO:0000256" key="2">
    <source>
        <dbReference type="ARBA" id="ARBA00023163"/>
    </source>
</evidence>
<evidence type="ECO:0000256" key="3">
    <source>
        <dbReference type="SAM" id="MobiDB-lite"/>
    </source>
</evidence>
<reference evidence="5" key="1">
    <citation type="submission" date="2025-08" db="UniProtKB">
        <authorList>
            <consortium name="RefSeq"/>
        </authorList>
    </citation>
    <scope>IDENTIFICATION</scope>
</reference>
<evidence type="ECO:0000256" key="1">
    <source>
        <dbReference type="ARBA" id="ARBA00022478"/>
    </source>
</evidence>
<keyword evidence="4" id="KW-1185">Reference proteome</keyword>
<dbReference type="Proteomes" id="UP001652625">
    <property type="component" value="Chromosome 12"/>
</dbReference>
<dbReference type="RefSeq" id="XP_065668223.1">
    <property type="nucleotide sequence ID" value="XM_065812151.1"/>
</dbReference>
<keyword evidence="1" id="KW-0240">DNA-directed RNA polymerase</keyword>
<sequence length="163" mass="18711">MSGEEYDNEIDDLDEEDEQLDADEEEISEEIIPEDDAIFKPRSDRRKHDPLLRTSNKSQKTIIVDPEDRTTDHRLHDSEVAYIIAMRAQQIANTATHFATGCKFYDPVAIAYEELYSRRCPFILRREIGISPNGESIVENWNVREMTLPPIPPPSTLGSGRIH</sequence>